<comment type="similarity">
    <text evidence="1 3">Belongs to the 5'-nucleotidase family.</text>
</comment>
<dbReference type="PRINTS" id="PR01607">
    <property type="entry name" value="APYRASEFAMLY"/>
</dbReference>
<dbReference type="InterPro" id="IPR029052">
    <property type="entry name" value="Metallo-depent_PP-like"/>
</dbReference>
<dbReference type="EMBL" id="VUNG01000025">
    <property type="protein sequence ID" value="MST84978.1"/>
    <property type="molecule type" value="Genomic_DNA"/>
</dbReference>
<dbReference type="Pfam" id="PF00149">
    <property type="entry name" value="Metallophos"/>
    <property type="match status" value="1"/>
</dbReference>
<dbReference type="Proteomes" id="UP000438914">
    <property type="component" value="Unassembled WGS sequence"/>
</dbReference>
<reference evidence="6 7" key="1">
    <citation type="submission" date="2019-08" db="EMBL/GenBank/DDBJ databases">
        <title>In-depth cultivation of the pig gut microbiome towards novel bacterial diversity and tailored functional studies.</title>
        <authorList>
            <person name="Wylensek D."/>
            <person name="Hitch T.C.A."/>
            <person name="Clavel T."/>
        </authorList>
    </citation>
    <scope>NUCLEOTIDE SEQUENCE [LARGE SCALE GENOMIC DNA]</scope>
    <source>
        <strain evidence="6 7">LKV-178-WT-2A</strain>
    </source>
</reference>
<dbReference type="InterPro" id="IPR036907">
    <property type="entry name" value="5'-Nucleotdase_C_sf"/>
</dbReference>
<dbReference type="GO" id="GO:0000166">
    <property type="term" value="F:nucleotide binding"/>
    <property type="evidence" value="ECO:0007669"/>
    <property type="project" value="UniProtKB-KW"/>
</dbReference>
<dbReference type="PROSITE" id="PS00785">
    <property type="entry name" value="5_NUCLEOTIDASE_1"/>
    <property type="match status" value="1"/>
</dbReference>
<gene>
    <name evidence="6" type="ORF">FYJ73_09905</name>
</gene>
<dbReference type="SUPFAM" id="SSF56300">
    <property type="entry name" value="Metallo-dependent phosphatases"/>
    <property type="match status" value="1"/>
</dbReference>
<dbReference type="PANTHER" id="PTHR11575:SF6">
    <property type="entry name" value="2',3'-CYCLIC-NUCLEOTIDE 2'-PHOSPHODIESTERASE_3'-NUCLEOTIDASE"/>
    <property type="match status" value="1"/>
</dbReference>
<evidence type="ECO:0000259" key="4">
    <source>
        <dbReference type="Pfam" id="PF00149"/>
    </source>
</evidence>
<dbReference type="InterPro" id="IPR004843">
    <property type="entry name" value="Calcineurin-like_PHP"/>
</dbReference>
<dbReference type="Pfam" id="PF02872">
    <property type="entry name" value="5_nucleotid_C"/>
    <property type="match status" value="1"/>
</dbReference>
<sequence length="575" mass="65357">MGMVFFLLLCLQMNTTSFAQKRTVTLKIVETSDVHGCFFPHDFINNSDMAGSLARVSTFYKQLKGQYPKSTLLLDNGDILQGQPINYFSNFVDTLQHNIAADVVNYLGYDAETVGNHDIETAHSCFDKWAGELHCPLLGANVINTETGKPYFKPYTIITRQGIRIAILGLLTPAIPNWVEQTSWTGMRFDEMVSTAKYWMNIIRQQEHPDVVIGLFHSGAEGGITTPNYAENASLAVAKEVPGFDLILFGHDHTRHQLIIKNNLGKDVLCLDPANNAQTVAVATLNLQKEKGKWTVKEKQGELVDIRNYDIDQDYVKHFEPYLHEVSNFANKQIGNFAHTIYTRDSFFGNSAFNDFILNLQIKLTGADISFNAPLTLNDSIKQGPISVRDMFKLYKYENHLYVMRLTGKEIKDYLEMSYDQWVNTMAAPSDHLFLLESFNTGSNERGRFKNFIFNFDAAAGIDYNVDVRKPNGQKVNILRMSNGKPFEEDKWYNVAINSYRGNGGGQLLTLGAGIPHDSLKSRIVWRSQRDQRYYFMKAIEEMGTVDPQPNHNWKFIPEAWVKEAGERDAKLIFK</sequence>
<dbReference type="Gene3D" id="3.60.21.10">
    <property type="match status" value="1"/>
</dbReference>
<keyword evidence="7" id="KW-1185">Reference proteome</keyword>
<dbReference type="AlphaFoldDB" id="A0A7K0KGG8"/>
<dbReference type="InterPro" id="IPR008334">
    <property type="entry name" value="5'-Nucleotdase_C"/>
</dbReference>
<dbReference type="PANTHER" id="PTHR11575">
    <property type="entry name" value="5'-NUCLEOTIDASE-RELATED"/>
    <property type="match status" value="1"/>
</dbReference>
<evidence type="ECO:0000313" key="7">
    <source>
        <dbReference type="Proteomes" id="UP000438914"/>
    </source>
</evidence>
<dbReference type="Gene3D" id="3.90.780.10">
    <property type="entry name" value="5'-Nucleotidase, C-terminal domain"/>
    <property type="match status" value="1"/>
</dbReference>
<dbReference type="InterPro" id="IPR006179">
    <property type="entry name" value="5_nucleotidase/apyrase"/>
</dbReference>
<evidence type="ECO:0000259" key="5">
    <source>
        <dbReference type="Pfam" id="PF02872"/>
    </source>
</evidence>
<feature type="domain" description="Calcineurin-like phosphoesterase" evidence="4">
    <location>
        <begin position="26"/>
        <end position="254"/>
    </location>
</feature>
<comment type="caution">
    <text evidence="6">The sequence shown here is derived from an EMBL/GenBank/DDBJ whole genome shotgun (WGS) entry which is preliminary data.</text>
</comment>
<evidence type="ECO:0000256" key="3">
    <source>
        <dbReference type="RuleBase" id="RU362119"/>
    </source>
</evidence>
<dbReference type="GO" id="GO:0046872">
    <property type="term" value="F:metal ion binding"/>
    <property type="evidence" value="ECO:0007669"/>
    <property type="project" value="InterPro"/>
</dbReference>
<keyword evidence="3" id="KW-0547">Nucleotide-binding</keyword>
<feature type="domain" description="5'-Nucleotidase C-terminal" evidence="5">
    <location>
        <begin position="334"/>
        <end position="507"/>
    </location>
</feature>
<dbReference type="InterPro" id="IPR006146">
    <property type="entry name" value="5'-Nucleotdase_CS"/>
</dbReference>
<name>A0A7K0KGG8_9BACT</name>
<keyword evidence="2 3" id="KW-0732">Signal</keyword>
<proteinExistence type="inferred from homology"/>
<organism evidence="6 7">
    <name type="scientific">Hallella mizrahii</name>
    <dbReference type="NCBI Taxonomy" id="2606637"/>
    <lineage>
        <taxon>Bacteria</taxon>
        <taxon>Pseudomonadati</taxon>
        <taxon>Bacteroidota</taxon>
        <taxon>Bacteroidia</taxon>
        <taxon>Bacteroidales</taxon>
        <taxon>Prevotellaceae</taxon>
        <taxon>Hallella</taxon>
    </lineage>
</organism>
<evidence type="ECO:0000256" key="1">
    <source>
        <dbReference type="ARBA" id="ARBA00006654"/>
    </source>
</evidence>
<dbReference type="SUPFAM" id="SSF55816">
    <property type="entry name" value="5'-nucleotidase (syn. UDP-sugar hydrolase), C-terminal domain"/>
    <property type="match status" value="1"/>
</dbReference>
<feature type="chain" id="PRO_5029950966" evidence="3">
    <location>
        <begin position="20"/>
        <end position="575"/>
    </location>
</feature>
<evidence type="ECO:0000313" key="6">
    <source>
        <dbReference type="EMBL" id="MST84978.1"/>
    </source>
</evidence>
<dbReference type="GO" id="GO:0030288">
    <property type="term" value="C:outer membrane-bounded periplasmic space"/>
    <property type="evidence" value="ECO:0007669"/>
    <property type="project" value="TreeGrafter"/>
</dbReference>
<keyword evidence="3" id="KW-0378">Hydrolase</keyword>
<protein>
    <submittedName>
        <fullName evidence="6">Bifunctional metallophosphatase/5'-nucleotidase</fullName>
    </submittedName>
</protein>
<evidence type="ECO:0000256" key="2">
    <source>
        <dbReference type="ARBA" id="ARBA00022729"/>
    </source>
</evidence>
<accession>A0A7K0KGG8</accession>
<feature type="signal peptide" evidence="3">
    <location>
        <begin position="1"/>
        <end position="19"/>
    </location>
</feature>
<dbReference type="GO" id="GO:0016788">
    <property type="term" value="F:hydrolase activity, acting on ester bonds"/>
    <property type="evidence" value="ECO:0007669"/>
    <property type="project" value="InterPro"/>
</dbReference>
<dbReference type="GO" id="GO:0009166">
    <property type="term" value="P:nucleotide catabolic process"/>
    <property type="evidence" value="ECO:0007669"/>
    <property type="project" value="InterPro"/>
</dbReference>